<feature type="compositionally biased region" description="Basic and acidic residues" evidence="1">
    <location>
        <begin position="2165"/>
        <end position="2180"/>
    </location>
</feature>
<feature type="compositionally biased region" description="Gly residues" evidence="1">
    <location>
        <begin position="594"/>
        <end position="607"/>
    </location>
</feature>
<protein>
    <recommendedName>
        <fullName evidence="3">Outer membrane channel protein CpnT-like N-terminal domain-containing protein</fullName>
    </recommendedName>
</protein>
<dbReference type="STRING" id="1198245.SAMN05444858_113158"/>
<dbReference type="RefSeq" id="WP_076472180.1">
    <property type="nucleotide sequence ID" value="NZ_FTNF01000013.1"/>
</dbReference>
<feature type="compositionally biased region" description="Basic and acidic residues" evidence="1">
    <location>
        <begin position="1549"/>
        <end position="1570"/>
    </location>
</feature>
<dbReference type="Proteomes" id="UP000186004">
    <property type="component" value="Unassembled WGS sequence"/>
</dbReference>
<feature type="region of interest" description="Disordered" evidence="1">
    <location>
        <begin position="2993"/>
        <end position="3080"/>
    </location>
</feature>
<feature type="compositionally biased region" description="Polar residues" evidence="1">
    <location>
        <begin position="2097"/>
        <end position="2111"/>
    </location>
</feature>
<feature type="region of interest" description="Disordered" evidence="1">
    <location>
        <begin position="526"/>
        <end position="939"/>
    </location>
</feature>
<feature type="transmembrane region" description="Helical" evidence="2">
    <location>
        <begin position="123"/>
        <end position="144"/>
    </location>
</feature>
<evidence type="ECO:0000256" key="1">
    <source>
        <dbReference type="SAM" id="MobiDB-lite"/>
    </source>
</evidence>
<dbReference type="EMBL" id="FTNF01000013">
    <property type="protein sequence ID" value="SIR64859.1"/>
    <property type="molecule type" value="Genomic_DNA"/>
</dbReference>
<feature type="compositionally biased region" description="Polar residues" evidence="1">
    <location>
        <begin position="2393"/>
        <end position="2402"/>
    </location>
</feature>
<feature type="region of interest" description="Disordered" evidence="1">
    <location>
        <begin position="1074"/>
        <end position="1247"/>
    </location>
</feature>
<feature type="compositionally biased region" description="Basic and acidic residues" evidence="1">
    <location>
        <begin position="1411"/>
        <end position="1510"/>
    </location>
</feature>
<dbReference type="Pfam" id="PF25547">
    <property type="entry name" value="WXG100_2"/>
    <property type="match status" value="1"/>
</dbReference>
<feature type="compositionally biased region" description="Basic and acidic residues" evidence="1">
    <location>
        <begin position="669"/>
        <end position="711"/>
    </location>
</feature>
<dbReference type="OrthoDB" id="5069709at2"/>
<feature type="compositionally biased region" description="Basic and acidic residues" evidence="1">
    <location>
        <begin position="2993"/>
        <end position="3007"/>
    </location>
</feature>
<keyword evidence="2" id="KW-0472">Membrane</keyword>
<gene>
    <name evidence="4" type="ORF">SAMN05444858_113158</name>
</gene>
<proteinExistence type="predicted"/>
<name>A0A1N7CML1_9ACTN</name>
<feature type="region of interest" description="Disordered" evidence="1">
    <location>
        <begin position="2087"/>
        <end position="2181"/>
    </location>
</feature>
<feature type="compositionally biased region" description="Basic and acidic residues" evidence="1">
    <location>
        <begin position="1527"/>
        <end position="1542"/>
    </location>
</feature>
<feature type="compositionally biased region" description="Polar residues" evidence="1">
    <location>
        <begin position="856"/>
        <end position="870"/>
    </location>
</feature>
<organism evidence="4 5">
    <name type="scientific">Micromonospora avicenniae</name>
    <dbReference type="NCBI Taxonomy" id="1198245"/>
    <lineage>
        <taxon>Bacteria</taxon>
        <taxon>Bacillati</taxon>
        <taxon>Actinomycetota</taxon>
        <taxon>Actinomycetes</taxon>
        <taxon>Micromonosporales</taxon>
        <taxon>Micromonosporaceae</taxon>
        <taxon>Micromonospora</taxon>
    </lineage>
</organism>
<dbReference type="Gene3D" id="3.90.176.10">
    <property type="entry name" value="Toxin ADP-ribosyltransferase, Chain A, domain 1"/>
    <property type="match status" value="1"/>
</dbReference>
<sequence>MSDSDHALAEILEWFSDLEAAIPGVRSTVGEILIGKIPESDIGAVYDLADTWADAAQALGRFYEEAVHAADGILDNWSGDGASTVFAEEWYKYVESLAGSVDTLASMEQAVQSFGLQIELMKFMALIGLIMLAVSLFMLVAAAIPSLGLSTAGIPGAFAACRTAISVAASNAMRAIGSISIRAALAEVTALVTRALPTLIRTQLPNLVRTQLPRLVTTQLPNLIRHELPTLLRHTLPTLIRQGGSTVARGVLPRNVIARSVADRMAGQWLRSVTNRELLRQLGREAGLESRRLAGRGLLAARNQLAKEIEEQLLRKFGSRVGTDLAGRAAGTSLTRMAGNEVFEQVSREALSQYAAREIAATTFSRELAKYVGTRVAFGAGFMGAGDLLGQMYQIAGGERTSLDLGQLGMSTLQGGVFGASMFGGITGHVVGGGVVGAGMSAATLAAQGKLDFTNITRENVTEILHGGAEGAKAGAIFGAQNKMEAVNVGSTLRIGHDVVVLPEGIGAIDRADGLQVTYSEHGASWQRVDPSGTRIDGGSIGADGTVLSRDGGQSPTPHVVDGDVIRSEPPAPHAPLAQLPTTDVPQRTNLVGGTSGGDGGGGGGGPRQPAHPTSGGRTGDVGIRNTDPSRPIGEPTRPEHSSPVLDRTPTDSPPQRSTTDSVPPGERPPGDRSPEHPATRETVPDRIGDDPSGPEQREPGDGPPPERTRSDPPASPRDTAGQHPTETAPTRPHSDHRSGDVPPPRTDSERPTDPPSGARADTAPPARADTAPALRGDTPPTRTDGPVPPRVDGPMSPRVDGPTSPRTDGWAPPRTDGPVSPRTDGHVPPRADGPTPSRADGPSSVRPDGPPPARDSSTPTGRPDTTTIRDGQRGPTDPVQDRPTGAGDRNGGPAVRDEHGSPPNRHQDPPAPVRADEQHTDPTAAEAQTGASIRPRDELRAQEWAAKAYDRFRADPGDVPEIATHLADVERPNGTIGFSHAEIARVKQHLMFDEHTLRDYPDGWERRRFDADEDIAEAWIRLREGRHLEPDLVLLEHELAESGYMRVHPDATYPEAHAHAQSLFNWERVAPGRTGEDLDSAYPRRTGDGDSGGLRTDSTGQSGGRIQLRLPGEGSATGHPEGLPAGDAAGRGGGHAVPEGVRQDPADAGRGGDLAGRGELRGVTPETPSSSRSADGGTAGLRTDPGRQPDGGIHLRVPDDGSSTGHPEGHGRGESDGRAEGLGLRGGLREDHAVPPQRGPLASEGQLRGVASADGRVPFELVPVEPRPVGPSVPMPEAVRSTFDGHIGDLLAGRDPGPVDQPHRASWDESTRLLTVEYPDGVTVRVALQVNSSLPPGQPVVLRPGLEVEHGQWVQREPAGVVLPDHLPTDPNTRAAFVDRQLGDAWSTLHRELHQVLDRPVEPPSPRGDGTTRTDTSRTEIGPRSDRMPTDGGPRTDRTPSDPSRTDSTRTDTSRNDGTTRTERPRDDAAGPRTDRDDAAGPRSEREDATGPRAERDDAAGPRADRDGNPTEPRPGPDANDPAPVRPEHDARADGMPESPRDTAATPRPEEPPRRVDEPSLVELERSLHPDPPVLDRVTLRDATPSDPAPPRPLTPDTVRGLLADAGTPEQVRGWARDHLAVRQEDGSYVPRSQAEIDAAVTRLHEETAAVVESHVPADPSATPEGAVHPEQAVRPGDSPIVQELAPSKNFPPHRTRTGAELPEQVHELVQRAKENLLARYPETAVAARIADLDAIGGIADRLQTAADAARESGRLGDVVQGVRDLSRAVNDYADQYRDWRDFERGGDYADPGWRDLDGVDPLNSVEMATRVVSVDPQTHRFHVLDQAIAIAKIGDVLGPAFEGHAARTFERVIPKDMESVEALIPEQLRDPNLEEWIQGPARGGFDTVTEILYVDPRDAGGLDRPISAVAATVVHESMHRLQPNPDVVARHVMQPAPEGPPRMDVVGEVLTPLRFEGEFQAFAVQQQFLRGLAGFRALDHAGDPRLPRSDSYQEMADWTPQQMRDHIVKQYVRTPDRAHIPDHLLDRLMALTPESILERARLSIDEANFPIADGRRQGTFYGPMTREVAEQHGINLDAVGRDQAARAVSPLADQSAATPDTSVPRNGTDSLPLAEWGPGRDGEPHWSPEQQSPYTAPPWRADGPPIGATPPWHTSPPAQGSGAHHEGQLARPEPERRPNVLSRALRRITGLFGGADPVSRAPEPGPTTQPWAPRPGEPSQGGLGQWGGQRPAEPTFGSWGQRPGEPIHGDTGPWGQRPAAPQQWGQHQAEPQQWGQRPNEPQQWGQRPAEPQQWGQRPGEATPSWRPGETFPPAHDPYPGRGWPPETDPGHTGTAGRPGVDPYTGQARPTDGPAWGAPERAPEPATPAWSAPETAADRPGWTDGPERTATEPISTDGRTNLALSERRFALEELRASTDPVHQAQVRADIQRIDADLAQRGYPVHQLERVPEADGPTAADAPASDGRDHSRHDEIWSDPPWRQEDRRPSLDELIPSSEEEATAWGDSVRREFADQLDGREFAGLRIRVDLEDQYSVSVYRNEVVVRADVQDANGVNAGRVVRSFQRDHNGSLFVEHVSLKLEDRVQGNGFAREFNDSLIDWYRYSGVERIEVHAASTVGGYAWARDGYDWAANTEHRADAVLNRLRVELRGLDADVDMARRLAADDPDVDADGLRKRYGTTDPEQVAREVQRQREAAEQILERARTSSFGSARYPTPFEISQAGWGDHHHGREASWVGKRALLGADWKGVKEISDTGPLYPRSAHSQGMPRVPDPSSIHSLLSGDGHPPVTAARVPEGEFHGYGRDVPEPDVVRQLGDDALRQVVETLPDHSPLKGVRLELTTVPADALPDGAVARSVPIDAQGRDLPHGTVPPQDGGWRVELSDRASDVNVARAIAHEAAELTAIRERADGGLDPFTPDALVPGAMADGAMLSPHDHGRLAEAEVLADLLRDPAQAAHARSELRALRDHLGLHPDDPGAPARLRMLDGRISDTGRDALLGRDRPPAESTRPPMDVGPARATDGEAVPVPARDGEGPVPGRDGEGPVSDRDGEGSVSDRVEADPMPDRSDSAELGMPDRSDSAELAVPERAEAAAATYPARTTRVPFDFERFLNDPRWADEATRFEQRLGAYYFRDPEVLDTVRTALTRMRDIVVDLTEPRPGETPAQVKARVESAFFRDDAKDSAGQVGSGVGFDRLIAEGNLRETMTAFYNAAYTNWKNPHTLSHALRAVLDGDRWEQARAAGVDVPAVRRMGELLDGNLNRVMPEVLQEKLRFGRDFFATGNVARNSEHGIRDLVEMTVSQHARDDRHPDVQQELATTPDHYARLGTPLGQLERAYVDQVQRQKTGESLGEHDKLPWREGVVAHDTDHGPWARWVGRDGFPVIDGVSGTTARMLTAARFIGLDGPQLERFLSGLMGWMLPARDHSLFEILRGSEIAGVARVDVRPPGTRFTAVDLYRALPDIDLPTLRREVGVDGLLPHEARYLEHAVDPRGFSETQHKVPQIADRLWPQLERGQVRDADLADWLRRNGIDPTDSAAVRELGQRLSKPHVMALTVYTRHSHYLINNVIRSHLFTGALGEAPAKGLFEHKVRQLVKNYLDNIAAGTKALPLPLKLRPVVHDGEGHLTSRSPLRGSAEHWVEARRRALDAEQRAETHRTAGNELEARRADSEVRRANRAMDAAWKQLKSQLRSVSPGLLDEMQWHADMVHDAMMQLPAVGSPDRPVIAYRGDWTTPVYSPIYGNSWLPHGTAREFLSVSRRLDVAVRFMSENPASGGKVLVVYRLTGQQARDISVFSSFATDEEAVFPPRSRTVRIVDDQLVEAVRNQLPAEFRDDCEIIIMEEAHRS</sequence>
<evidence type="ECO:0000256" key="2">
    <source>
        <dbReference type="SAM" id="Phobius"/>
    </source>
</evidence>
<dbReference type="InterPro" id="IPR057746">
    <property type="entry name" value="CpnT-like_N"/>
</dbReference>
<feature type="compositionally biased region" description="Basic and acidic residues" evidence="1">
    <location>
        <begin position="1208"/>
        <end position="1220"/>
    </location>
</feature>
<accession>A0A1N7CML1</accession>
<feature type="domain" description="Outer membrane channel protein CpnT-like N-terminal" evidence="3">
    <location>
        <begin position="38"/>
        <end position="158"/>
    </location>
</feature>
<feature type="compositionally biased region" description="Basic and acidic residues" evidence="1">
    <location>
        <begin position="896"/>
        <end position="921"/>
    </location>
</feature>
<feature type="compositionally biased region" description="Basic and acidic residues" evidence="1">
    <location>
        <begin position="2466"/>
        <end position="2491"/>
    </location>
</feature>
<evidence type="ECO:0000313" key="5">
    <source>
        <dbReference type="Proteomes" id="UP000186004"/>
    </source>
</evidence>
<feature type="compositionally biased region" description="Polar residues" evidence="1">
    <location>
        <begin position="2265"/>
        <end position="2287"/>
    </location>
</feature>
<feature type="compositionally biased region" description="Basic and acidic residues" evidence="1">
    <location>
        <begin position="3042"/>
        <end position="3080"/>
    </location>
</feature>
<feature type="region of interest" description="Disordered" evidence="1">
    <location>
        <begin position="2193"/>
        <end position="2402"/>
    </location>
</feature>
<keyword evidence="2" id="KW-0812">Transmembrane</keyword>
<feature type="compositionally biased region" description="Pro residues" evidence="1">
    <location>
        <begin position="2205"/>
        <end position="2218"/>
    </location>
</feature>
<evidence type="ECO:0000259" key="3">
    <source>
        <dbReference type="Pfam" id="PF25547"/>
    </source>
</evidence>
<feature type="compositionally biased region" description="Low complexity" evidence="1">
    <location>
        <begin position="759"/>
        <end position="774"/>
    </location>
</feature>
<keyword evidence="2" id="KW-1133">Transmembrane helix</keyword>
<keyword evidence="5" id="KW-1185">Reference proteome</keyword>
<feature type="region of interest" description="Disordered" evidence="1">
    <location>
        <begin position="1397"/>
        <end position="1602"/>
    </location>
</feature>
<evidence type="ECO:0000313" key="4">
    <source>
        <dbReference type="EMBL" id="SIR64859.1"/>
    </source>
</evidence>
<feature type="compositionally biased region" description="Polar residues" evidence="1">
    <location>
        <begin position="582"/>
        <end position="592"/>
    </location>
</feature>
<reference evidence="4 5" key="1">
    <citation type="submission" date="2017-01" db="EMBL/GenBank/DDBJ databases">
        <authorList>
            <person name="Mah S.A."/>
            <person name="Swanson W.J."/>
            <person name="Moy G.W."/>
            <person name="Vacquier V.D."/>
        </authorList>
    </citation>
    <scope>NUCLEOTIDE SEQUENCE [LARGE SCALE GENOMIC DNA]</scope>
    <source>
        <strain evidence="4 5">DSM 45758</strain>
    </source>
</reference>
<feature type="region of interest" description="Disordered" evidence="1">
    <location>
        <begin position="2447"/>
        <end position="2503"/>
    </location>
</feature>
<feature type="region of interest" description="Disordered" evidence="1">
    <location>
        <begin position="3653"/>
        <end position="3674"/>
    </location>
</feature>